<proteinExistence type="predicted"/>
<evidence type="ECO:0000313" key="3">
    <source>
        <dbReference type="Proteomes" id="UP000221165"/>
    </source>
</evidence>
<dbReference type="VEuPathDB" id="ToxoDB:CSUI_008090"/>
<organism evidence="2 3">
    <name type="scientific">Cystoisospora suis</name>
    <dbReference type="NCBI Taxonomy" id="483139"/>
    <lineage>
        <taxon>Eukaryota</taxon>
        <taxon>Sar</taxon>
        <taxon>Alveolata</taxon>
        <taxon>Apicomplexa</taxon>
        <taxon>Conoidasida</taxon>
        <taxon>Coccidia</taxon>
        <taxon>Eucoccidiorida</taxon>
        <taxon>Eimeriorina</taxon>
        <taxon>Sarcocystidae</taxon>
        <taxon>Cystoisospora</taxon>
    </lineage>
</organism>
<dbReference type="AlphaFoldDB" id="A0A2C6KKK7"/>
<dbReference type="Proteomes" id="UP000221165">
    <property type="component" value="Unassembled WGS sequence"/>
</dbReference>
<keyword evidence="3" id="KW-1185">Reference proteome</keyword>
<protein>
    <recommendedName>
        <fullName evidence="4">Transmembrane protein</fullName>
    </recommendedName>
</protein>
<evidence type="ECO:0008006" key="4">
    <source>
        <dbReference type="Google" id="ProtNLM"/>
    </source>
</evidence>
<keyword evidence="1" id="KW-0472">Membrane</keyword>
<keyword evidence="1" id="KW-1133">Transmembrane helix</keyword>
<evidence type="ECO:0000313" key="2">
    <source>
        <dbReference type="EMBL" id="PHJ18087.1"/>
    </source>
</evidence>
<sequence>NSRSRRQINRRRLTISPSSFCRGKVLKLSLLSFCLLSIYLSVDPPVLFLCLSFSQSTYGELSSLFPRKSQQTPSRVISLICFSLSFVSVFLLSFLFSLLDLLALPFRSSFFPSGISLCPPTLLASLFFPSFSIFLCFSLLPLCSEVAGFF</sequence>
<comment type="caution">
    <text evidence="2">The sequence shown here is derived from an EMBL/GenBank/DDBJ whole genome shotgun (WGS) entry which is preliminary data.</text>
</comment>
<dbReference type="GeneID" id="94431440"/>
<feature type="transmembrane region" description="Helical" evidence="1">
    <location>
        <begin position="77"/>
        <end position="102"/>
    </location>
</feature>
<feature type="non-terminal residue" evidence="2">
    <location>
        <position position="1"/>
    </location>
</feature>
<evidence type="ECO:0000256" key="1">
    <source>
        <dbReference type="SAM" id="Phobius"/>
    </source>
</evidence>
<name>A0A2C6KKK7_9APIC</name>
<dbReference type="RefSeq" id="XP_067919797.1">
    <property type="nucleotide sequence ID" value="XM_068068229.1"/>
</dbReference>
<accession>A0A2C6KKK7</accession>
<dbReference type="EMBL" id="MIGC01004428">
    <property type="protein sequence ID" value="PHJ18087.1"/>
    <property type="molecule type" value="Genomic_DNA"/>
</dbReference>
<feature type="transmembrane region" description="Helical" evidence="1">
    <location>
        <begin position="122"/>
        <end position="143"/>
    </location>
</feature>
<keyword evidence="1" id="KW-0812">Transmembrane</keyword>
<reference evidence="2 3" key="1">
    <citation type="journal article" date="2017" name="Int. J. Parasitol.">
        <title>The genome of the protozoan parasite Cystoisospora suis and a reverse vaccinology approach to identify vaccine candidates.</title>
        <authorList>
            <person name="Palmieri N."/>
            <person name="Shrestha A."/>
            <person name="Ruttkowski B."/>
            <person name="Beck T."/>
            <person name="Vogl C."/>
            <person name="Tomley F."/>
            <person name="Blake D.P."/>
            <person name="Joachim A."/>
        </authorList>
    </citation>
    <scope>NUCLEOTIDE SEQUENCE [LARGE SCALE GENOMIC DNA]</scope>
    <source>
        <strain evidence="2 3">Wien I</strain>
    </source>
</reference>
<gene>
    <name evidence="2" type="ORF">CSUI_008090</name>
</gene>